<name>A0A1G5ATH6_9PAST</name>
<dbReference type="NCBIfam" id="NF038363">
    <property type="entry name" value="SecM_small"/>
    <property type="match status" value="1"/>
</dbReference>
<feature type="signal peptide" evidence="1">
    <location>
        <begin position="1"/>
        <end position="31"/>
    </location>
</feature>
<dbReference type="EMBL" id="FMUQ01000003">
    <property type="protein sequence ID" value="SCX81183.1"/>
    <property type="molecule type" value="Genomic_DNA"/>
</dbReference>
<evidence type="ECO:0000313" key="3">
    <source>
        <dbReference type="Proteomes" id="UP000199588"/>
    </source>
</evidence>
<evidence type="ECO:0000256" key="1">
    <source>
        <dbReference type="SAM" id="SignalP"/>
    </source>
</evidence>
<dbReference type="Proteomes" id="UP000199588">
    <property type="component" value="Unassembled WGS sequence"/>
</dbReference>
<comment type="caution">
    <text evidence="2">The sequence shown here is derived from an EMBL/GenBank/DDBJ whole genome shotgun (WGS) entry which is preliminary data.</text>
</comment>
<sequence>MMKISTKGKHNFWSQLLVSMIAIFALPCAQGLNYSDAVTNENYQAQRTSIKQPAAKFSALIQQQVAVQQRQAQQCNVDCPKFAKIEPHFCLSPSYFHAPIRGSPLV</sequence>
<keyword evidence="1" id="KW-0732">Signal</keyword>
<evidence type="ECO:0008006" key="4">
    <source>
        <dbReference type="Google" id="ProtNLM"/>
    </source>
</evidence>
<dbReference type="Pfam" id="PF10818">
    <property type="entry name" value="SecM_small"/>
    <property type="match status" value="1"/>
</dbReference>
<reference evidence="2 3" key="1">
    <citation type="submission" date="2016-10" db="EMBL/GenBank/DDBJ databases">
        <authorList>
            <person name="Varghese N."/>
            <person name="Submissions S."/>
        </authorList>
    </citation>
    <scope>NUCLEOTIDE SEQUENCE [LARGE SCALE GENOMIC DNA]</scope>
    <source>
        <strain evidence="2 3">DSM 22022</strain>
    </source>
</reference>
<dbReference type="RefSeq" id="WP_011199508.1">
    <property type="nucleotide sequence ID" value="NZ_CP015031.1"/>
</dbReference>
<proteinExistence type="predicted"/>
<feature type="chain" id="PRO_5045114303" description="DUF2547 family protein" evidence="1">
    <location>
        <begin position="32"/>
        <end position="106"/>
    </location>
</feature>
<evidence type="ECO:0000313" key="2">
    <source>
        <dbReference type="EMBL" id="SCX81183.1"/>
    </source>
</evidence>
<dbReference type="InterPro" id="IPR020508">
    <property type="entry name" value="SecM_small"/>
</dbReference>
<keyword evidence="3" id="KW-1185">Reference proteome</keyword>
<accession>A0A1G5ATH6</accession>
<protein>
    <recommendedName>
        <fullName evidence="4">DUF2547 family protein</fullName>
    </recommendedName>
</protein>
<gene>
    <name evidence="2" type="ORF">SAMN02910354_00451</name>
</gene>
<organism evidence="2 3">
    <name type="scientific">Basfia succiniciproducens</name>
    <dbReference type="NCBI Taxonomy" id="653940"/>
    <lineage>
        <taxon>Bacteria</taxon>
        <taxon>Pseudomonadati</taxon>
        <taxon>Pseudomonadota</taxon>
        <taxon>Gammaproteobacteria</taxon>
        <taxon>Pasteurellales</taxon>
        <taxon>Pasteurellaceae</taxon>
        <taxon>Basfia</taxon>
    </lineage>
</organism>